<keyword evidence="2" id="KW-0732">Signal</keyword>
<keyword evidence="4" id="KW-1185">Reference proteome</keyword>
<evidence type="ECO:0000256" key="2">
    <source>
        <dbReference type="SAM" id="SignalP"/>
    </source>
</evidence>
<feature type="signal peptide" evidence="2">
    <location>
        <begin position="1"/>
        <end position="33"/>
    </location>
</feature>
<feature type="region of interest" description="Disordered" evidence="1">
    <location>
        <begin position="374"/>
        <end position="400"/>
    </location>
</feature>
<sequence>MARILKRNAGLASQRVFRALLFGLLLHNMCVVAAHAAANEDDAMLAPYKIVRSLQSVQDSVVQGDHSAGEMQRHLLKIVDENLRSAGQEAFEDRRNVEAAFIYAMSGGNPETLVLLVERDVEERFDRRLAAALHAYFSGSPETARPVFQELLPEFADGRLGAYLMLVTANVVAARDEEEAMRLFDWARLLAPGTIIEESSLRRATHIASRTGDVDRALDNAERYVRRFLHSPYASQFVDIFVYAIVFHSENVDSDRVDYILSLMDRPRQREIYLRMARMGTIAGKEEIALLAASRAEALSGENRDVVRDLAGFYAGIARVPTGDVTEALETIAAIPDDRLSKRDRALRDAAKTIARQVMAPPDAQRLAMPVPSSEVVVPDDDGPQNDETDAPVTDTSGHVEFLTNKRATIEEIDTLLDGSSDE</sequence>
<dbReference type="Proteomes" id="UP001148313">
    <property type="component" value="Unassembled WGS sequence"/>
</dbReference>
<gene>
    <name evidence="3" type="ORF">OOZ53_19380</name>
</gene>
<name>A0ABT4VS45_9HYPH</name>
<evidence type="ECO:0000256" key="1">
    <source>
        <dbReference type="SAM" id="MobiDB-lite"/>
    </source>
</evidence>
<protein>
    <submittedName>
        <fullName evidence="3">Chemotaxis protein</fullName>
    </submittedName>
</protein>
<feature type="compositionally biased region" description="Acidic residues" evidence="1">
    <location>
        <begin position="378"/>
        <end position="390"/>
    </location>
</feature>
<organism evidence="3 4">
    <name type="scientific">Hoeflea poritis</name>
    <dbReference type="NCBI Taxonomy" id="2993659"/>
    <lineage>
        <taxon>Bacteria</taxon>
        <taxon>Pseudomonadati</taxon>
        <taxon>Pseudomonadota</taxon>
        <taxon>Alphaproteobacteria</taxon>
        <taxon>Hyphomicrobiales</taxon>
        <taxon>Rhizobiaceae</taxon>
        <taxon>Hoeflea</taxon>
    </lineage>
</organism>
<comment type="caution">
    <text evidence="3">The sequence shown here is derived from an EMBL/GenBank/DDBJ whole genome shotgun (WGS) entry which is preliminary data.</text>
</comment>
<dbReference type="RefSeq" id="WP_271091360.1">
    <property type="nucleotide sequence ID" value="NZ_JAPJZH010000013.1"/>
</dbReference>
<proteinExistence type="predicted"/>
<dbReference type="EMBL" id="JAPJZH010000013">
    <property type="protein sequence ID" value="MDA4847532.1"/>
    <property type="molecule type" value="Genomic_DNA"/>
</dbReference>
<evidence type="ECO:0000313" key="3">
    <source>
        <dbReference type="EMBL" id="MDA4847532.1"/>
    </source>
</evidence>
<evidence type="ECO:0000313" key="4">
    <source>
        <dbReference type="Proteomes" id="UP001148313"/>
    </source>
</evidence>
<accession>A0ABT4VS45</accession>
<feature type="chain" id="PRO_5045917621" evidence="2">
    <location>
        <begin position="34"/>
        <end position="423"/>
    </location>
</feature>
<reference evidence="3" key="1">
    <citation type="submission" date="2022-11" db="EMBL/GenBank/DDBJ databases">
        <title>Hoeflea poritis sp. nov., isolated from scleractinian coral Porites lutea.</title>
        <authorList>
            <person name="Zhang G."/>
            <person name="Wei Q."/>
            <person name="Cai L."/>
        </authorList>
    </citation>
    <scope>NUCLEOTIDE SEQUENCE</scope>
    <source>
        <strain evidence="3">E7-10</strain>
    </source>
</reference>